<keyword evidence="6" id="KW-1185">Reference proteome</keyword>
<dbReference type="Proteomes" id="UP000030641">
    <property type="component" value="Unassembled WGS sequence"/>
</dbReference>
<accession>A0A074Y9U6</accession>
<dbReference type="PANTHER" id="PTHR47706:SF4">
    <property type="entry name" value="NMRA-LIKE DOMAIN-CONTAINING PROTEIN"/>
    <property type="match status" value="1"/>
</dbReference>
<dbReference type="Gene3D" id="3.40.50.720">
    <property type="entry name" value="NAD(P)-binding Rossmann-like Domain"/>
    <property type="match status" value="1"/>
</dbReference>
<keyword evidence="2" id="KW-0521">NADP</keyword>
<evidence type="ECO:0000256" key="3">
    <source>
        <dbReference type="ARBA" id="ARBA00023002"/>
    </source>
</evidence>
<dbReference type="GO" id="GO:0016491">
    <property type="term" value="F:oxidoreductase activity"/>
    <property type="evidence" value="ECO:0007669"/>
    <property type="project" value="UniProtKB-KW"/>
</dbReference>
<evidence type="ECO:0000256" key="2">
    <source>
        <dbReference type="ARBA" id="ARBA00022857"/>
    </source>
</evidence>
<dbReference type="InterPro" id="IPR036291">
    <property type="entry name" value="NAD(P)-bd_dom_sf"/>
</dbReference>
<gene>
    <name evidence="5" type="ORF">AUEXF2481DRAFT_44529</name>
</gene>
<dbReference type="InterPro" id="IPR008030">
    <property type="entry name" value="NmrA-like"/>
</dbReference>
<comment type="similarity">
    <text evidence="1">Belongs to the NmrA-type oxidoreductase family. Isoflavone reductase subfamily.</text>
</comment>
<dbReference type="InterPro" id="IPR051609">
    <property type="entry name" value="NmrA/Isoflavone_reductase-like"/>
</dbReference>
<evidence type="ECO:0000313" key="5">
    <source>
        <dbReference type="EMBL" id="KEQ90967.1"/>
    </source>
</evidence>
<dbReference type="Pfam" id="PF05368">
    <property type="entry name" value="NmrA"/>
    <property type="match status" value="1"/>
</dbReference>
<protein>
    <recommendedName>
        <fullName evidence="4">NmrA-like domain-containing protein</fullName>
    </recommendedName>
</protein>
<evidence type="ECO:0000256" key="1">
    <source>
        <dbReference type="ARBA" id="ARBA00005725"/>
    </source>
</evidence>
<evidence type="ECO:0000259" key="4">
    <source>
        <dbReference type="Pfam" id="PF05368"/>
    </source>
</evidence>
<dbReference type="EMBL" id="KL584783">
    <property type="protein sequence ID" value="KEQ90967.1"/>
    <property type="molecule type" value="Genomic_DNA"/>
</dbReference>
<dbReference type="SUPFAM" id="SSF51735">
    <property type="entry name" value="NAD(P)-binding Rossmann-fold domains"/>
    <property type="match status" value="1"/>
</dbReference>
<dbReference type="AlphaFoldDB" id="A0A074Y9U6"/>
<reference evidence="5 6" key="1">
    <citation type="journal article" date="2014" name="BMC Genomics">
        <title>Genome sequencing of four Aureobasidium pullulans varieties: biotechnological potential, stress tolerance, and description of new species.</title>
        <authorList>
            <person name="Gostin Ar C."/>
            <person name="Ohm R.A."/>
            <person name="Kogej T."/>
            <person name="Sonjak S."/>
            <person name="Turk M."/>
            <person name="Zajc J."/>
            <person name="Zalar P."/>
            <person name="Grube M."/>
            <person name="Sun H."/>
            <person name="Han J."/>
            <person name="Sharma A."/>
            <person name="Chiniquy J."/>
            <person name="Ngan C.Y."/>
            <person name="Lipzen A."/>
            <person name="Barry K."/>
            <person name="Grigoriev I.V."/>
            <person name="Gunde-Cimerman N."/>
        </authorList>
    </citation>
    <scope>NUCLEOTIDE SEQUENCE [LARGE SCALE GENOMIC DNA]</scope>
    <source>
        <strain evidence="5 6">EXF-2481</strain>
    </source>
</reference>
<dbReference type="InParanoid" id="A0A074Y9U6"/>
<dbReference type="GeneID" id="25367704"/>
<dbReference type="PANTHER" id="PTHR47706">
    <property type="entry name" value="NMRA-LIKE FAMILY PROTEIN"/>
    <property type="match status" value="1"/>
</dbReference>
<keyword evidence="3" id="KW-0560">Oxidoreductase</keyword>
<organism evidence="5 6">
    <name type="scientific">Aureobasidium subglaciale (strain EXF-2481)</name>
    <name type="common">Aureobasidium pullulans var. subglaciale</name>
    <dbReference type="NCBI Taxonomy" id="1043005"/>
    <lineage>
        <taxon>Eukaryota</taxon>
        <taxon>Fungi</taxon>
        <taxon>Dikarya</taxon>
        <taxon>Ascomycota</taxon>
        <taxon>Pezizomycotina</taxon>
        <taxon>Dothideomycetes</taxon>
        <taxon>Dothideomycetidae</taxon>
        <taxon>Dothideales</taxon>
        <taxon>Saccotheciaceae</taxon>
        <taxon>Aureobasidium</taxon>
    </lineage>
</organism>
<dbReference type="RefSeq" id="XP_013339465.1">
    <property type="nucleotide sequence ID" value="XM_013484011.1"/>
</dbReference>
<feature type="domain" description="NmrA-like" evidence="4">
    <location>
        <begin position="3"/>
        <end position="246"/>
    </location>
</feature>
<evidence type="ECO:0000313" key="6">
    <source>
        <dbReference type="Proteomes" id="UP000030641"/>
    </source>
</evidence>
<dbReference type="OrthoDB" id="10000533at2759"/>
<sequence length="317" mass="35306">MVKIALAGGSGNVGSEIIEVLAASGKHEILLLSRKAASIEAIPKGVTWKQVDYQNHTQLIEALEGVHTLLSFVYDQDDPSGPLQKALINAAVDAGVQRFAPSEWASSGVDHISWYAYKGEIRRYLEELNKNDQILEYTLFQPGLFLNYLTAPYKSSSHLLQTQTPFDFDKGRFIMIDGSDDDRITFTTVQDFAQVVARAVDFEGKWPVISGVSGVELSLKQMLALGEKVRGFQFRVERIPPDQLKDGSWTSSWSPKIDHPSIQPQEDDQLSRYMVSSILQAVSAGDFICSDEWNKLLPDFEFAAAEDFLAEAWKGKP</sequence>
<dbReference type="OMA" id="HTVLSFM"/>
<name>A0A074Y9U6_AURSE</name>
<dbReference type="HOGENOM" id="CLU_044876_0_2_1"/>
<proteinExistence type="inferred from homology"/>